<dbReference type="Proteomes" id="UP000838412">
    <property type="component" value="Chromosome 1"/>
</dbReference>
<feature type="region of interest" description="Disordered" evidence="1">
    <location>
        <begin position="1"/>
        <end position="127"/>
    </location>
</feature>
<accession>A0A8J9WBQ3</accession>
<feature type="compositionally biased region" description="Polar residues" evidence="1">
    <location>
        <begin position="70"/>
        <end position="80"/>
    </location>
</feature>
<reference evidence="2" key="1">
    <citation type="submission" date="2022-01" db="EMBL/GenBank/DDBJ databases">
        <authorList>
            <person name="Braso-Vives M."/>
        </authorList>
    </citation>
    <scope>NUCLEOTIDE SEQUENCE</scope>
</reference>
<proteinExistence type="predicted"/>
<protein>
    <submittedName>
        <fullName evidence="2">Hypp145 protein</fullName>
    </submittedName>
</protein>
<dbReference type="EMBL" id="OV696686">
    <property type="protein sequence ID" value="CAH1227058.1"/>
    <property type="molecule type" value="Genomic_DNA"/>
</dbReference>
<gene>
    <name evidence="2" type="primary">Hypp145</name>
    <name evidence="2" type="ORF">BLAG_LOCUS397</name>
</gene>
<sequence>MSPPGFPTLTSAPGGFVASPNSPPRQLGNYSPGSPPYGIYHHLYGGSYQYPMLPGGSGTPQGPREPSILAPTTNSQTQNKPHVLPAQEKEASSQPGSGNHGNRQQDEQMDTQPGGSPEKRETVWRPY</sequence>
<evidence type="ECO:0000313" key="2">
    <source>
        <dbReference type="EMBL" id="CAH1227058.1"/>
    </source>
</evidence>
<evidence type="ECO:0000256" key="1">
    <source>
        <dbReference type="SAM" id="MobiDB-lite"/>
    </source>
</evidence>
<organism evidence="2 3">
    <name type="scientific">Branchiostoma lanceolatum</name>
    <name type="common">Common lancelet</name>
    <name type="synonym">Amphioxus lanceolatum</name>
    <dbReference type="NCBI Taxonomy" id="7740"/>
    <lineage>
        <taxon>Eukaryota</taxon>
        <taxon>Metazoa</taxon>
        <taxon>Chordata</taxon>
        <taxon>Cephalochordata</taxon>
        <taxon>Leptocardii</taxon>
        <taxon>Amphioxiformes</taxon>
        <taxon>Branchiostomatidae</taxon>
        <taxon>Branchiostoma</taxon>
    </lineage>
</organism>
<feature type="compositionally biased region" description="Polar residues" evidence="1">
    <location>
        <begin position="92"/>
        <end position="102"/>
    </location>
</feature>
<dbReference type="AlphaFoldDB" id="A0A8J9WBQ3"/>
<evidence type="ECO:0000313" key="3">
    <source>
        <dbReference type="Proteomes" id="UP000838412"/>
    </source>
</evidence>
<feature type="compositionally biased region" description="Basic and acidic residues" evidence="1">
    <location>
        <begin position="117"/>
        <end position="127"/>
    </location>
</feature>
<name>A0A8J9WBQ3_BRALA</name>
<keyword evidence="3" id="KW-1185">Reference proteome</keyword>